<evidence type="ECO:0000313" key="1">
    <source>
        <dbReference type="EMBL" id="CAL6005443.1"/>
    </source>
</evidence>
<dbReference type="Proteomes" id="UP001642409">
    <property type="component" value="Unassembled WGS sequence"/>
</dbReference>
<comment type="caution">
    <text evidence="1">The sequence shown here is derived from an EMBL/GenBank/DDBJ whole genome shotgun (WGS) entry which is preliminary data.</text>
</comment>
<gene>
    <name evidence="1" type="ORF">HINF_LOCUS19369</name>
</gene>
<organism evidence="1 2">
    <name type="scientific">Hexamita inflata</name>
    <dbReference type="NCBI Taxonomy" id="28002"/>
    <lineage>
        <taxon>Eukaryota</taxon>
        <taxon>Metamonada</taxon>
        <taxon>Diplomonadida</taxon>
        <taxon>Hexamitidae</taxon>
        <taxon>Hexamitinae</taxon>
        <taxon>Hexamita</taxon>
    </lineage>
</organism>
<sequence length="914" mass="99288">MELKDHIHIYQSFIQYRISSFNSSGIVNIIHQSPTLLVIIQCKLTGSNLIQSTSNGYISSQQLGNVEANMTQFQVCIDNTSRFGQQIGTVIIDGNEIIQCDICGVLNLVYGLCVDKQLQFSEFINGSYKCVYPFEYILHSCICADGYLLNGTQCISILDSLTKSQNGVNQQIQQQLQNIQQVLTILDQSIYNNASVIQQYIGSNITTLESYIISNYSKSDINLLSNTTVLDWRIYNNITALNKLLTDMNQTITQLNQKINCSNTLGFTLINGSCVRVTCSIIGQQSINGVCQCTNINQIVQNGSCVCPENSQVFNGVCMCTISGQEMINGECVCSTQGAQLSNGSCACGGNQQNISNVCSCPVYSTLINGTCVCDQIMGQSFINGSCECTQLGYTVVSNRCILTSFVLNIKDLGFVCSQQVYTTIFSISTSALEITGASNFTTGYVFNTATIIQDSLIDIADNVYAIMNPLFQSQISFTNIQIQFGSQTVTNGYLLSNNKLIAISQMNIISKNNSQFTVSSGQLSILSQTNDAKILNLLVNLSFALAHGNISLIKGIFGTLDIKNYQISGNYSSYNCVSLISLYSEKNIITANNINFMPTTFCVGRSSSYFFGHVENSSVSLIDIAYVLGNSSLYSELTSQNSTNDYYFGGIVCRLVGSTIQVDRVISSCYQAFTTVSVRFTGLLFGTAFQNSNSVRITNACMQWSLESTAQFSQFGVAGLVDGNFSILKSQISMNISLRYHDMIGIVGQQTDKSQFSEASNVIASLNLTNGVNSNAGTIFGINAASTKRLTNIVVNNSNIQTNSFGGGLISEIYLGTSLVQNVTVQFSNISSTISAVGGFFGWSSSTAFTIQEANINSVRVLSGGYIGLFLGQISYGNTFNIQNTSSIGQNYVNNVQIAPCAIYKQTIVNECV</sequence>
<evidence type="ECO:0000313" key="2">
    <source>
        <dbReference type="Proteomes" id="UP001642409"/>
    </source>
</evidence>
<keyword evidence="2" id="KW-1185">Reference proteome</keyword>
<dbReference type="EMBL" id="CAXDID020000051">
    <property type="protein sequence ID" value="CAL6005443.1"/>
    <property type="molecule type" value="Genomic_DNA"/>
</dbReference>
<proteinExistence type="predicted"/>
<reference evidence="1 2" key="1">
    <citation type="submission" date="2024-07" db="EMBL/GenBank/DDBJ databases">
        <authorList>
            <person name="Akdeniz Z."/>
        </authorList>
    </citation>
    <scope>NUCLEOTIDE SEQUENCE [LARGE SCALE GENOMIC DNA]</scope>
</reference>
<protein>
    <submittedName>
        <fullName evidence="1">Uncharacterized protein</fullName>
    </submittedName>
</protein>
<accession>A0ABP1I2E0</accession>
<name>A0ABP1I2E0_9EUKA</name>